<proteinExistence type="predicted"/>
<dbReference type="AlphaFoldDB" id="A0A4V1CCB2"/>
<dbReference type="Pfam" id="PF18928">
    <property type="entry name" value="DUF5677"/>
    <property type="match status" value="1"/>
</dbReference>
<reference evidence="1 2" key="1">
    <citation type="submission" date="2019-04" db="EMBL/GenBank/DDBJ databases">
        <title>Flavobacterium sp. GS03.</title>
        <authorList>
            <person name="Kim H."/>
        </authorList>
    </citation>
    <scope>NUCLEOTIDE SEQUENCE [LARGE SCALE GENOMIC DNA]</scope>
    <source>
        <strain evidence="1 2">GS03</strain>
    </source>
</reference>
<dbReference type="Proteomes" id="UP000296862">
    <property type="component" value="Chromosome"/>
</dbReference>
<gene>
    <name evidence="1" type="ORF">GS03_02386</name>
</gene>
<evidence type="ECO:0000313" key="2">
    <source>
        <dbReference type="Proteomes" id="UP000296862"/>
    </source>
</evidence>
<dbReference type="RefSeq" id="WP_246034080.1">
    <property type="nucleotide sequence ID" value="NZ_CP038810.1"/>
</dbReference>
<organism evidence="1 2">
    <name type="scientific">Flavobacterium sangjuense</name>
    <dbReference type="NCBI Taxonomy" id="2518177"/>
    <lineage>
        <taxon>Bacteria</taxon>
        <taxon>Pseudomonadati</taxon>
        <taxon>Bacteroidota</taxon>
        <taxon>Flavobacteriia</taxon>
        <taxon>Flavobacteriales</taxon>
        <taxon>Flavobacteriaceae</taxon>
        <taxon>Flavobacterium</taxon>
    </lineage>
</organism>
<sequence>MDINELLYHNPLTFYEHILLGPLTHVYYGKKQTNVPSWMNYSNLLIDKFAIHSSSFFHLSEGIIEHKGSTDKIKIKGYDLFTVNSVFRVMIETYITFNHIFVESKSEYEKQFRFYLWKIDGLFEKKKFKIDYESLPELKPVQEKDKQELSEMLELVKKNPFYNSLEPSELAKIYDPEKRKSLWKFAIAENNKIRPLKIIELVEQICKTDAFINAYKYSSVHSHSGFISIEHFEKTRSKPISDKYTDPLTRLAIYLTALIIEDICIIDENARIQFLSLPAFFQDFITGINKSIRA</sequence>
<dbReference type="InterPro" id="IPR043733">
    <property type="entry name" value="DUF5677"/>
</dbReference>
<dbReference type="EMBL" id="CP038810">
    <property type="protein sequence ID" value="QBZ98874.1"/>
    <property type="molecule type" value="Genomic_DNA"/>
</dbReference>
<dbReference type="KEGG" id="fsn:GS03_02386"/>
<evidence type="ECO:0000313" key="1">
    <source>
        <dbReference type="EMBL" id="QBZ98874.1"/>
    </source>
</evidence>
<name>A0A4V1CCB2_9FLAO</name>
<keyword evidence="2" id="KW-1185">Reference proteome</keyword>
<accession>A0A4V1CCB2</accession>
<protein>
    <submittedName>
        <fullName evidence="1">Uncharacterized protein</fullName>
    </submittedName>
</protein>